<dbReference type="AlphaFoldDB" id="A0A3D9STH5"/>
<gene>
    <name evidence="1" type="ORF">DFJ69_0381</name>
</gene>
<evidence type="ECO:0000313" key="2">
    <source>
        <dbReference type="Proteomes" id="UP000256661"/>
    </source>
</evidence>
<proteinExistence type="predicted"/>
<accession>A0A3D9STH5</accession>
<dbReference type="EMBL" id="QTTT01000001">
    <property type="protein sequence ID" value="REE95011.1"/>
    <property type="molecule type" value="Genomic_DNA"/>
</dbReference>
<dbReference type="RefSeq" id="WP_170177507.1">
    <property type="nucleotide sequence ID" value="NZ_QTTT01000001.1"/>
</dbReference>
<evidence type="ECO:0000313" key="1">
    <source>
        <dbReference type="EMBL" id="REE95011.1"/>
    </source>
</evidence>
<dbReference type="Proteomes" id="UP000256661">
    <property type="component" value="Unassembled WGS sequence"/>
</dbReference>
<reference evidence="1 2" key="1">
    <citation type="submission" date="2018-08" db="EMBL/GenBank/DDBJ databases">
        <title>Sequencing the genomes of 1000 actinobacteria strains.</title>
        <authorList>
            <person name="Klenk H.-P."/>
        </authorList>
    </citation>
    <scope>NUCLEOTIDE SEQUENCE [LARGE SCALE GENOMIC DNA]</scope>
    <source>
        <strain evidence="1 2">DSM 43927</strain>
    </source>
</reference>
<keyword evidence="2" id="KW-1185">Reference proteome</keyword>
<organism evidence="1 2">
    <name type="scientific">Thermomonospora umbrina</name>
    <dbReference type="NCBI Taxonomy" id="111806"/>
    <lineage>
        <taxon>Bacteria</taxon>
        <taxon>Bacillati</taxon>
        <taxon>Actinomycetota</taxon>
        <taxon>Actinomycetes</taxon>
        <taxon>Streptosporangiales</taxon>
        <taxon>Thermomonosporaceae</taxon>
        <taxon>Thermomonospora</taxon>
    </lineage>
</organism>
<name>A0A3D9STH5_9ACTN</name>
<comment type="caution">
    <text evidence="1">The sequence shown here is derived from an EMBL/GenBank/DDBJ whole genome shotgun (WGS) entry which is preliminary data.</text>
</comment>
<sequence>MNHQVDKPIVEAVEQIRDRFGLYGLRDLIAYAQLELDRAEAAMRELTPDDHAPQG</sequence>
<protein>
    <submittedName>
        <fullName evidence="1">Uncharacterized protein</fullName>
    </submittedName>
</protein>